<evidence type="ECO:0000256" key="5">
    <source>
        <dbReference type="ARBA" id="ARBA00022989"/>
    </source>
</evidence>
<keyword evidence="8" id="KW-0732">Signal</keyword>
<dbReference type="EMBL" id="JAPFFF010000002">
    <property type="protein sequence ID" value="KAK8896945.1"/>
    <property type="molecule type" value="Genomic_DNA"/>
</dbReference>
<evidence type="ECO:0000313" key="11">
    <source>
        <dbReference type="Proteomes" id="UP001470230"/>
    </source>
</evidence>
<reference evidence="10 11" key="1">
    <citation type="submission" date="2024-04" db="EMBL/GenBank/DDBJ databases">
        <title>Tritrichomonas musculus Genome.</title>
        <authorList>
            <person name="Alves-Ferreira E."/>
            <person name="Grigg M."/>
            <person name="Lorenzi H."/>
            <person name="Galac M."/>
        </authorList>
    </citation>
    <scope>NUCLEOTIDE SEQUENCE [LARGE SCALE GENOMIC DNA]</scope>
    <source>
        <strain evidence="10 11">EAF2021</strain>
    </source>
</reference>
<evidence type="ECO:0000256" key="9">
    <source>
        <dbReference type="SAM" id="MobiDB-lite"/>
    </source>
</evidence>
<keyword evidence="7 8" id="KW-0143">Chaperone</keyword>
<protein>
    <recommendedName>
        <fullName evidence="12">Calreticulin family protein</fullName>
    </recommendedName>
</protein>
<feature type="transmembrane region" description="Helical" evidence="8">
    <location>
        <begin position="473"/>
        <end position="493"/>
    </location>
</feature>
<dbReference type="Gene3D" id="2.60.120.200">
    <property type="match status" value="1"/>
</dbReference>
<dbReference type="Proteomes" id="UP001470230">
    <property type="component" value="Unassembled WGS sequence"/>
</dbReference>
<dbReference type="InterPro" id="IPR001580">
    <property type="entry name" value="Calret/calnex"/>
</dbReference>
<dbReference type="PRINTS" id="PR00626">
    <property type="entry name" value="CALRETICULIN"/>
</dbReference>
<evidence type="ECO:0000256" key="2">
    <source>
        <dbReference type="ARBA" id="ARBA00010983"/>
    </source>
</evidence>
<keyword evidence="4 8" id="KW-0256">Endoplasmic reticulum</keyword>
<feature type="signal peptide" evidence="8">
    <location>
        <begin position="1"/>
        <end position="18"/>
    </location>
</feature>
<keyword evidence="5 8" id="KW-1133">Transmembrane helix</keyword>
<evidence type="ECO:0000313" key="10">
    <source>
        <dbReference type="EMBL" id="KAK8896945.1"/>
    </source>
</evidence>
<feature type="region of interest" description="Disordered" evidence="9">
    <location>
        <begin position="215"/>
        <end position="250"/>
    </location>
</feature>
<evidence type="ECO:0000256" key="4">
    <source>
        <dbReference type="ARBA" id="ARBA00022824"/>
    </source>
</evidence>
<dbReference type="InterPro" id="IPR009033">
    <property type="entry name" value="Calreticulin/calnexin_P_dom_sf"/>
</dbReference>
<evidence type="ECO:0000256" key="1">
    <source>
        <dbReference type="ARBA" id="ARBA00004389"/>
    </source>
</evidence>
<feature type="chain" id="PRO_5044953841" description="Calreticulin family protein" evidence="8">
    <location>
        <begin position="19"/>
        <end position="495"/>
    </location>
</feature>
<keyword evidence="11" id="KW-1185">Reference proteome</keyword>
<evidence type="ECO:0000256" key="6">
    <source>
        <dbReference type="ARBA" id="ARBA00023136"/>
    </source>
</evidence>
<keyword evidence="6 8" id="KW-0472">Membrane</keyword>
<evidence type="ECO:0008006" key="12">
    <source>
        <dbReference type="Google" id="ProtNLM"/>
    </source>
</evidence>
<feature type="region of interest" description="Disordered" evidence="9">
    <location>
        <begin position="277"/>
        <end position="316"/>
    </location>
</feature>
<dbReference type="SUPFAM" id="SSF63887">
    <property type="entry name" value="P-domain of calnexin/calreticulin"/>
    <property type="match status" value="1"/>
</dbReference>
<feature type="compositionally biased region" description="Basic and acidic residues" evidence="9">
    <location>
        <begin position="277"/>
        <end position="286"/>
    </location>
</feature>
<keyword evidence="3 8" id="KW-0812">Transmembrane</keyword>
<evidence type="ECO:0000256" key="8">
    <source>
        <dbReference type="RuleBase" id="RU362126"/>
    </source>
</evidence>
<gene>
    <name evidence="10" type="ORF">M9Y10_014872</name>
</gene>
<sequence length="495" mass="58137">MNIMLLLLASLIKSFVLTPSDPPFFFESFQDDSYRNRWVRTKEPNYSGIFEVREAAPPQCFKGEKMLFTKDSKQYYGFSTMFPEPLNIINKTLIVQFEARFEHKFICDGAYIKLFQRDNFSPSNLSSKTNYVIMFGPDLCFLRSNIHFVFKHKNKLSNTYEEKRLQDPPYSPNSKTNHLFTLIIRPDNSFNILIDNLVAKSGSLLEDFYPPVKPKKRIRDPTDKMPDDWTDQEYIPDPAAQKPPNWDDTEPKYIQDPKRLKPPDGWLFDEPLTIPDPKAKRPKNWDTDLNGEWEPPTIRNPKCTPDKSPGCGQYDPPLIRNPKYRGKWMAPLIENPKYSGNWKPRKIPNPYYYDDQNPHNFGEIIGCGFELYMSDPDVGFENIYIGTDEVKLMKWNEEHFLPKIEYQLSHPKIKDPVKRAMKDKKAQEEFDTQLKLMSENAVVSRSYEEDKPFYDLSGKFYRLYNECYSENKAMTIACTLLTIMFPFIMYFIACC</sequence>
<dbReference type="PANTHER" id="PTHR11073:SF1">
    <property type="entry name" value="CALNEXIN 14D-RELATED"/>
    <property type="match status" value="1"/>
</dbReference>
<evidence type="ECO:0000256" key="3">
    <source>
        <dbReference type="ARBA" id="ARBA00022692"/>
    </source>
</evidence>
<evidence type="ECO:0000256" key="7">
    <source>
        <dbReference type="ARBA" id="ARBA00023186"/>
    </source>
</evidence>
<dbReference type="Pfam" id="PF00262">
    <property type="entry name" value="Calreticulin"/>
    <property type="match status" value="1"/>
</dbReference>
<dbReference type="InterPro" id="IPR013320">
    <property type="entry name" value="ConA-like_dom_sf"/>
</dbReference>
<comment type="similarity">
    <text evidence="2 8">Belongs to the calreticulin family.</text>
</comment>
<comment type="subcellular location">
    <subcellularLocation>
        <location evidence="1">Endoplasmic reticulum membrane</location>
        <topology evidence="1">Single-pass membrane protein</topology>
    </subcellularLocation>
</comment>
<organism evidence="10 11">
    <name type="scientific">Tritrichomonas musculus</name>
    <dbReference type="NCBI Taxonomy" id="1915356"/>
    <lineage>
        <taxon>Eukaryota</taxon>
        <taxon>Metamonada</taxon>
        <taxon>Parabasalia</taxon>
        <taxon>Tritrichomonadida</taxon>
        <taxon>Tritrichomonadidae</taxon>
        <taxon>Tritrichomonas</taxon>
    </lineage>
</organism>
<dbReference type="SUPFAM" id="SSF49899">
    <property type="entry name" value="Concanavalin A-like lectins/glucanases"/>
    <property type="match status" value="1"/>
</dbReference>
<name>A0ABR2L3X3_9EUKA</name>
<dbReference type="PANTHER" id="PTHR11073">
    <property type="entry name" value="CALRETICULIN AND CALNEXIN"/>
    <property type="match status" value="1"/>
</dbReference>
<proteinExistence type="inferred from homology"/>
<comment type="caution">
    <text evidence="10">The sequence shown here is derived from an EMBL/GenBank/DDBJ whole genome shotgun (WGS) entry which is preliminary data.</text>
</comment>
<accession>A0ABR2L3X3</accession>
<dbReference type="Gene3D" id="2.10.250.10">
    <property type="entry name" value="Calreticulin/calnexin, P domain"/>
    <property type="match status" value="1"/>
</dbReference>